<reference evidence="2" key="2">
    <citation type="submission" date="2020-06" db="EMBL/GenBank/DDBJ databases">
        <title>Helianthus annuus Genome sequencing and assembly Release 2.</title>
        <authorList>
            <person name="Gouzy J."/>
            <person name="Langlade N."/>
            <person name="Munos S."/>
        </authorList>
    </citation>
    <scope>NUCLEOTIDE SEQUENCE</scope>
    <source>
        <tissue evidence="2">Leaves</tissue>
    </source>
</reference>
<gene>
    <name evidence="2" type="ORF">HanXRQr2_Chr12g0562871</name>
</gene>
<reference evidence="2" key="1">
    <citation type="journal article" date="2017" name="Nature">
        <title>The sunflower genome provides insights into oil metabolism, flowering and Asterid evolution.</title>
        <authorList>
            <person name="Badouin H."/>
            <person name="Gouzy J."/>
            <person name="Grassa C.J."/>
            <person name="Murat F."/>
            <person name="Staton S.E."/>
            <person name="Cottret L."/>
            <person name="Lelandais-Briere C."/>
            <person name="Owens G.L."/>
            <person name="Carrere S."/>
            <person name="Mayjonade B."/>
            <person name="Legrand L."/>
            <person name="Gill N."/>
            <person name="Kane N.C."/>
            <person name="Bowers J.E."/>
            <person name="Hubner S."/>
            <person name="Bellec A."/>
            <person name="Berard A."/>
            <person name="Berges H."/>
            <person name="Blanchet N."/>
            <person name="Boniface M.C."/>
            <person name="Brunel D."/>
            <person name="Catrice O."/>
            <person name="Chaidir N."/>
            <person name="Claudel C."/>
            <person name="Donnadieu C."/>
            <person name="Faraut T."/>
            <person name="Fievet G."/>
            <person name="Helmstetter N."/>
            <person name="King M."/>
            <person name="Knapp S.J."/>
            <person name="Lai Z."/>
            <person name="Le Paslier M.C."/>
            <person name="Lippi Y."/>
            <person name="Lorenzon L."/>
            <person name="Mandel J.R."/>
            <person name="Marage G."/>
            <person name="Marchand G."/>
            <person name="Marquand E."/>
            <person name="Bret-Mestries E."/>
            <person name="Morien E."/>
            <person name="Nambeesan S."/>
            <person name="Nguyen T."/>
            <person name="Pegot-Espagnet P."/>
            <person name="Pouilly N."/>
            <person name="Raftis F."/>
            <person name="Sallet E."/>
            <person name="Schiex T."/>
            <person name="Thomas J."/>
            <person name="Vandecasteele C."/>
            <person name="Vares D."/>
            <person name="Vear F."/>
            <person name="Vautrin S."/>
            <person name="Crespi M."/>
            <person name="Mangin B."/>
            <person name="Burke J.M."/>
            <person name="Salse J."/>
            <person name="Munos S."/>
            <person name="Vincourt P."/>
            <person name="Rieseberg L.H."/>
            <person name="Langlade N.B."/>
        </authorList>
    </citation>
    <scope>NUCLEOTIDE SEQUENCE</scope>
    <source>
        <tissue evidence="2">Leaves</tissue>
    </source>
</reference>
<comment type="caution">
    <text evidence="2">The sequence shown here is derived from an EMBL/GenBank/DDBJ whole genome shotgun (WGS) entry which is preliminary data.</text>
</comment>
<dbReference type="Gramene" id="mRNA:HanXRQr2_Chr12g0562871">
    <property type="protein sequence ID" value="CDS:HanXRQr2_Chr12g0562871.1"/>
    <property type="gene ID" value="HanXRQr2_Chr12g0562871"/>
</dbReference>
<keyword evidence="3" id="KW-1185">Reference proteome</keyword>
<evidence type="ECO:0000256" key="1">
    <source>
        <dbReference type="SAM" id="MobiDB-lite"/>
    </source>
</evidence>
<evidence type="ECO:0000313" key="3">
    <source>
        <dbReference type="Proteomes" id="UP000215914"/>
    </source>
</evidence>
<name>A0A9K3MYC8_HELAN</name>
<feature type="compositionally biased region" description="Acidic residues" evidence="1">
    <location>
        <begin position="88"/>
        <end position="98"/>
    </location>
</feature>
<dbReference type="AlphaFoldDB" id="A0A9K3MYC8"/>
<proteinExistence type="predicted"/>
<protein>
    <submittedName>
        <fullName evidence="2">Uncharacterized protein</fullName>
    </submittedName>
</protein>
<evidence type="ECO:0000313" key="2">
    <source>
        <dbReference type="EMBL" id="KAF5779723.1"/>
    </source>
</evidence>
<dbReference type="EMBL" id="MNCJ02000327">
    <property type="protein sequence ID" value="KAF5779723.1"/>
    <property type="molecule type" value="Genomic_DNA"/>
</dbReference>
<accession>A0A9K3MYC8</accession>
<dbReference type="Proteomes" id="UP000215914">
    <property type="component" value="Unassembled WGS sequence"/>
</dbReference>
<feature type="region of interest" description="Disordered" evidence="1">
    <location>
        <begin position="88"/>
        <end position="119"/>
    </location>
</feature>
<organism evidence="2 3">
    <name type="scientific">Helianthus annuus</name>
    <name type="common">Common sunflower</name>
    <dbReference type="NCBI Taxonomy" id="4232"/>
    <lineage>
        <taxon>Eukaryota</taxon>
        <taxon>Viridiplantae</taxon>
        <taxon>Streptophyta</taxon>
        <taxon>Embryophyta</taxon>
        <taxon>Tracheophyta</taxon>
        <taxon>Spermatophyta</taxon>
        <taxon>Magnoliopsida</taxon>
        <taxon>eudicotyledons</taxon>
        <taxon>Gunneridae</taxon>
        <taxon>Pentapetalae</taxon>
        <taxon>asterids</taxon>
        <taxon>campanulids</taxon>
        <taxon>Asterales</taxon>
        <taxon>Asteraceae</taxon>
        <taxon>Asteroideae</taxon>
        <taxon>Heliantheae alliance</taxon>
        <taxon>Heliantheae</taxon>
        <taxon>Helianthus</taxon>
    </lineage>
</organism>
<sequence>MPWPLGHQVKKEQKNFVHLQYYTLVHHSNSLHLSLSLSPAGETAAMIMSADPSLSSLVAPQRSIKTTKPKGKRLLKRVRKKIILGLSSEEEEEEEDQEEVNKNMGSLKKKKKRNPSLLG</sequence>
<feature type="compositionally biased region" description="Basic residues" evidence="1">
    <location>
        <begin position="107"/>
        <end position="119"/>
    </location>
</feature>